<evidence type="ECO:0000256" key="7">
    <source>
        <dbReference type="ARBA" id="ARBA00023284"/>
    </source>
</evidence>
<comment type="similarity">
    <text evidence="9">Belongs to the peroxiredoxin family. BCP/PrxQ subfamily.</text>
</comment>
<reference evidence="14 15" key="1">
    <citation type="submission" date="2014-04" db="EMBL/GenBank/DDBJ databases">
        <authorList>
            <consortium name="DOE Joint Genome Institute"/>
            <person name="Kuo A."/>
            <person name="Tarkka M."/>
            <person name="Buscot F."/>
            <person name="Kohler A."/>
            <person name="Nagy L.G."/>
            <person name="Floudas D."/>
            <person name="Copeland A."/>
            <person name="Barry K.W."/>
            <person name="Cichocki N."/>
            <person name="Veneault-Fourrey C."/>
            <person name="LaButti K."/>
            <person name="Lindquist E.A."/>
            <person name="Lipzen A."/>
            <person name="Lundell T."/>
            <person name="Morin E."/>
            <person name="Murat C."/>
            <person name="Sun H."/>
            <person name="Tunlid A."/>
            <person name="Henrissat B."/>
            <person name="Grigoriev I.V."/>
            <person name="Hibbett D.S."/>
            <person name="Martin F."/>
            <person name="Nordberg H.P."/>
            <person name="Cantor M.N."/>
            <person name="Hua S.X."/>
        </authorList>
    </citation>
    <scope>NUCLEOTIDE SEQUENCE [LARGE SCALE GENOMIC DNA]</scope>
    <source>
        <strain evidence="14 15">F 1598</strain>
    </source>
</reference>
<evidence type="ECO:0000256" key="3">
    <source>
        <dbReference type="ARBA" id="ARBA00022559"/>
    </source>
</evidence>
<accession>A0A0C3B868</accession>
<evidence type="ECO:0000256" key="2">
    <source>
        <dbReference type="ARBA" id="ARBA00013017"/>
    </source>
</evidence>
<dbReference type="InterPro" id="IPR050924">
    <property type="entry name" value="Peroxiredoxin_BCP/PrxQ"/>
</dbReference>
<evidence type="ECO:0000256" key="10">
    <source>
        <dbReference type="ARBA" id="ARBA00049091"/>
    </source>
</evidence>
<comment type="catalytic activity">
    <reaction evidence="10">
        <text>a hydroperoxide + [thioredoxin]-dithiol = an alcohol + [thioredoxin]-disulfide + H2O</text>
        <dbReference type="Rhea" id="RHEA:62620"/>
        <dbReference type="Rhea" id="RHEA-COMP:10698"/>
        <dbReference type="Rhea" id="RHEA-COMP:10700"/>
        <dbReference type="ChEBI" id="CHEBI:15377"/>
        <dbReference type="ChEBI" id="CHEBI:29950"/>
        <dbReference type="ChEBI" id="CHEBI:30879"/>
        <dbReference type="ChEBI" id="CHEBI:35924"/>
        <dbReference type="ChEBI" id="CHEBI:50058"/>
        <dbReference type="EC" id="1.11.1.24"/>
    </reaction>
</comment>
<dbReference type="PANTHER" id="PTHR42801:SF4">
    <property type="entry name" value="AHPC_TSA FAMILY PROTEIN"/>
    <property type="match status" value="1"/>
</dbReference>
<sequence length="180" mass="19707">MVHSLIGKPAPTFSAMDTNGKTYNFTTGGGVPTVLFFYPKAGSMGCIREVSQLQTLTEKDSFKQARVRMVGVSADSVEKQKEFAKKQKLTYPILSDRGGKARRAYSIGRFLFWPSTRTTFIIDKAGTIRAILDATVNNGAHAKFVDKELDKLRAEEGNAQSLKQAFSTDVNASTYAIPAV</sequence>
<keyword evidence="15" id="KW-1185">Reference proteome</keyword>
<evidence type="ECO:0000256" key="4">
    <source>
        <dbReference type="ARBA" id="ARBA00022862"/>
    </source>
</evidence>
<evidence type="ECO:0000256" key="1">
    <source>
        <dbReference type="ARBA" id="ARBA00011245"/>
    </source>
</evidence>
<dbReference type="SUPFAM" id="SSF52833">
    <property type="entry name" value="Thioredoxin-like"/>
    <property type="match status" value="1"/>
</dbReference>
<feature type="active site" description="Cysteine sulfenic acid (-SOH) intermediate; for peroxidase activity" evidence="12">
    <location>
        <position position="46"/>
    </location>
</feature>
<keyword evidence="3 11" id="KW-0575">Peroxidase</keyword>
<feature type="domain" description="Thioredoxin" evidence="13">
    <location>
        <begin position="4"/>
        <end position="154"/>
    </location>
</feature>
<evidence type="ECO:0000256" key="5">
    <source>
        <dbReference type="ARBA" id="ARBA00023002"/>
    </source>
</evidence>
<dbReference type="PIRSF" id="PIRSF000239">
    <property type="entry name" value="AHPC"/>
    <property type="match status" value="1"/>
</dbReference>
<dbReference type="HOGENOM" id="CLU_042529_14_2_1"/>
<dbReference type="GO" id="GO:0034599">
    <property type="term" value="P:cellular response to oxidative stress"/>
    <property type="evidence" value="ECO:0007669"/>
    <property type="project" value="TreeGrafter"/>
</dbReference>
<proteinExistence type="inferred from homology"/>
<organism evidence="14 15">
    <name type="scientific">Piloderma croceum (strain F 1598)</name>
    <dbReference type="NCBI Taxonomy" id="765440"/>
    <lineage>
        <taxon>Eukaryota</taxon>
        <taxon>Fungi</taxon>
        <taxon>Dikarya</taxon>
        <taxon>Basidiomycota</taxon>
        <taxon>Agaricomycotina</taxon>
        <taxon>Agaricomycetes</taxon>
        <taxon>Agaricomycetidae</taxon>
        <taxon>Atheliales</taxon>
        <taxon>Atheliaceae</taxon>
        <taxon>Piloderma</taxon>
    </lineage>
</organism>
<dbReference type="EMBL" id="KN832994">
    <property type="protein sequence ID" value="KIM82498.1"/>
    <property type="molecule type" value="Genomic_DNA"/>
</dbReference>
<dbReference type="PROSITE" id="PS51352">
    <property type="entry name" value="THIOREDOXIN_2"/>
    <property type="match status" value="1"/>
</dbReference>
<name>A0A0C3B868_PILCF</name>
<evidence type="ECO:0000313" key="14">
    <source>
        <dbReference type="EMBL" id="KIM82498.1"/>
    </source>
</evidence>
<evidence type="ECO:0000256" key="9">
    <source>
        <dbReference type="ARBA" id="ARBA00038489"/>
    </source>
</evidence>
<dbReference type="PANTHER" id="PTHR42801">
    <property type="entry name" value="THIOREDOXIN-DEPENDENT PEROXIDE REDUCTASE"/>
    <property type="match status" value="1"/>
</dbReference>
<dbReference type="GO" id="GO:0045454">
    <property type="term" value="P:cell redox homeostasis"/>
    <property type="evidence" value="ECO:0007669"/>
    <property type="project" value="TreeGrafter"/>
</dbReference>
<evidence type="ECO:0000256" key="12">
    <source>
        <dbReference type="PIRSR" id="PIRSR000239-1"/>
    </source>
</evidence>
<dbReference type="GO" id="GO:0005737">
    <property type="term" value="C:cytoplasm"/>
    <property type="evidence" value="ECO:0007669"/>
    <property type="project" value="TreeGrafter"/>
</dbReference>
<dbReference type="GO" id="GO:0008379">
    <property type="term" value="F:thioredoxin peroxidase activity"/>
    <property type="evidence" value="ECO:0007669"/>
    <property type="project" value="TreeGrafter"/>
</dbReference>
<reference evidence="15" key="2">
    <citation type="submission" date="2015-01" db="EMBL/GenBank/DDBJ databases">
        <title>Evolutionary Origins and Diversification of the Mycorrhizal Mutualists.</title>
        <authorList>
            <consortium name="DOE Joint Genome Institute"/>
            <consortium name="Mycorrhizal Genomics Consortium"/>
            <person name="Kohler A."/>
            <person name="Kuo A."/>
            <person name="Nagy L.G."/>
            <person name="Floudas D."/>
            <person name="Copeland A."/>
            <person name="Barry K.W."/>
            <person name="Cichocki N."/>
            <person name="Veneault-Fourrey C."/>
            <person name="LaButti K."/>
            <person name="Lindquist E.A."/>
            <person name="Lipzen A."/>
            <person name="Lundell T."/>
            <person name="Morin E."/>
            <person name="Murat C."/>
            <person name="Riley R."/>
            <person name="Ohm R."/>
            <person name="Sun H."/>
            <person name="Tunlid A."/>
            <person name="Henrissat B."/>
            <person name="Grigoriev I.V."/>
            <person name="Hibbett D.S."/>
            <person name="Martin F."/>
        </authorList>
    </citation>
    <scope>NUCLEOTIDE SEQUENCE [LARGE SCALE GENOMIC DNA]</scope>
    <source>
        <strain evidence="15">F 1598</strain>
    </source>
</reference>
<comment type="subunit">
    <text evidence="1">Monomer.</text>
</comment>
<protein>
    <recommendedName>
        <fullName evidence="2">thioredoxin-dependent peroxiredoxin</fullName>
        <ecNumber evidence="2">1.11.1.24</ecNumber>
    </recommendedName>
    <alternativeName>
        <fullName evidence="8">Thioredoxin peroxidase</fullName>
    </alternativeName>
</protein>
<keyword evidence="7 11" id="KW-0676">Redox-active center</keyword>
<dbReference type="InParanoid" id="A0A0C3B868"/>
<dbReference type="Pfam" id="PF00578">
    <property type="entry name" value="AhpC-TSA"/>
    <property type="match status" value="1"/>
</dbReference>
<keyword evidence="5 11" id="KW-0560">Oxidoreductase</keyword>
<gene>
    <name evidence="14" type="ORF">PILCRDRAFT_820361</name>
</gene>
<dbReference type="InterPro" id="IPR024706">
    <property type="entry name" value="Peroxiredoxin_AhpC-typ"/>
</dbReference>
<dbReference type="OrthoDB" id="338622at2759"/>
<dbReference type="Gene3D" id="3.40.30.10">
    <property type="entry name" value="Glutaredoxin"/>
    <property type="match status" value="1"/>
</dbReference>
<keyword evidence="4 11" id="KW-0049">Antioxidant</keyword>
<dbReference type="InterPro" id="IPR036249">
    <property type="entry name" value="Thioredoxin-like_sf"/>
</dbReference>
<evidence type="ECO:0000313" key="15">
    <source>
        <dbReference type="Proteomes" id="UP000054166"/>
    </source>
</evidence>
<dbReference type="Proteomes" id="UP000054166">
    <property type="component" value="Unassembled WGS sequence"/>
</dbReference>
<evidence type="ECO:0000256" key="6">
    <source>
        <dbReference type="ARBA" id="ARBA00023157"/>
    </source>
</evidence>
<evidence type="ECO:0000259" key="13">
    <source>
        <dbReference type="PROSITE" id="PS51352"/>
    </source>
</evidence>
<keyword evidence="6" id="KW-1015">Disulfide bond</keyword>
<dbReference type="InterPro" id="IPR013766">
    <property type="entry name" value="Thioredoxin_domain"/>
</dbReference>
<dbReference type="EC" id="1.11.1.24" evidence="2"/>
<evidence type="ECO:0000256" key="11">
    <source>
        <dbReference type="PIRNR" id="PIRNR000239"/>
    </source>
</evidence>
<dbReference type="STRING" id="765440.A0A0C3B868"/>
<evidence type="ECO:0000256" key="8">
    <source>
        <dbReference type="ARBA" id="ARBA00032824"/>
    </source>
</evidence>
<dbReference type="CDD" id="cd03017">
    <property type="entry name" value="PRX_BCP"/>
    <property type="match status" value="1"/>
</dbReference>
<dbReference type="AlphaFoldDB" id="A0A0C3B868"/>
<dbReference type="InterPro" id="IPR000866">
    <property type="entry name" value="AhpC/TSA"/>
</dbReference>
<comment type="function">
    <text evidence="11">Thiol-specific peroxidase that catalyzes the reduction of hydrogen peroxide and organic hydroperoxides to water and alcohols, respectively.</text>
</comment>